<dbReference type="InterPro" id="IPR036661">
    <property type="entry name" value="Luciferase-like_sf"/>
</dbReference>
<reference evidence="2 3" key="1">
    <citation type="journal article" date="2014" name="Nature">
        <title>An environmental bacterial taxon with a large and distinct metabolic repertoire.</title>
        <authorList>
            <person name="Wilson M.C."/>
            <person name="Mori T."/>
            <person name="Ruckert C."/>
            <person name="Uria A.R."/>
            <person name="Helf M.J."/>
            <person name="Takada K."/>
            <person name="Gernert C."/>
            <person name="Steffens U.A."/>
            <person name="Heycke N."/>
            <person name="Schmitt S."/>
            <person name="Rinke C."/>
            <person name="Helfrich E.J."/>
            <person name="Brachmann A.O."/>
            <person name="Gurgui C."/>
            <person name="Wakimoto T."/>
            <person name="Kracht M."/>
            <person name="Crusemann M."/>
            <person name="Hentschel U."/>
            <person name="Abe I."/>
            <person name="Matsunaga S."/>
            <person name="Kalinowski J."/>
            <person name="Takeyama H."/>
            <person name="Piel J."/>
        </authorList>
    </citation>
    <scope>NUCLEOTIDE SEQUENCE [LARGE SCALE GENOMIC DNA]</scope>
    <source>
        <strain evidence="3">TSY2</strain>
    </source>
</reference>
<organism evidence="2 3">
    <name type="scientific">Candidatus Entotheonella gemina</name>
    <dbReference type="NCBI Taxonomy" id="1429439"/>
    <lineage>
        <taxon>Bacteria</taxon>
        <taxon>Pseudomonadati</taxon>
        <taxon>Nitrospinota/Tectimicrobiota group</taxon>
        <taxon>Candidatus Tectimicrobiota</taxon>
        <taxon>Candidatus Entotheonellia</taxon>
        <taxon>Candidatus Entotheonellales</taxon>
        <taxon>Candidatus Entotheonellaceae</taxon>
        <taxon>Candidatus Entotheonella</taxon>
    </lineage>
</organism>
<dbReference type="Gene3D" id="3.20.20.30">
    <property type="entry name" value="Luciferase-like domain"/>
    <property type="match status" value="1"/>
</dbReference>
<sequence>KAVNPQVACVTPMMLHPDERTAIARGLEGGNFFGYSLSHYYLFGDHRPGQTNVWEEFQQKRREMGYDPEAAVTLQQERLAAKVDAAGGNAGLRGAVGTPEQLREYLRRYEEAGVDQVIFVMQAGKNRHEHIMEALELFGKEVLPEFKERDERFRQEKVARLAPAIEAAIQRRVEPESQMPEDYMMEALNKQLIVQKQGEEAPEKIAAQTALGGPRPRLDDLVKP</sequence>
<evidence type="ECO:0000256" key="1">
    <source>
        <dbReference type="SAM" id="MobiDB-lite"/>
    </source>
</evidence>
<keyword evidence="3" id="KW-1185">Reference proteome</keyword>
<dbReference type="GO" id="GO:0016705">
    <property type="term" value="F:oxidoreductase activity, acting on paired donors, with incorporation or reduction of molecular oxygen"/>
    <property type="evidence" value="ECO:0007669"/>
    <property type="project" value="InterPro"/>
</dbReference>
<feature type="non-terminal residue" evidence="2">
    <location>
        <position position="1"/>
    </location>
</feature>
<comment type="caution">
    <text evidence="2">The sequence shown here is derived from an EMBL/GenBank/DDBJ whole genome shotgun (WGS) entry which is preliminary data.</text>
</comment>
<proteinExistence type="predicted"/>
<dbReference type="Proteomes" id="UP000019140">
    <property type="component" value="Unassembled WGS sequence"/>
</dbReference>
<dbReference type="EMBL" id="AZHX01002466">
    <property type="protein sequence ID" value="ETW94462.1"/>
    <property type="molecule type" value="Genomic_DNA"/>
</dbReference>
<evidence type="ECO:0000313" key="2">
    <source>
        <dbReference type="EMBL" id="ETW94462.1"/>
    </source>
</evidence>
<accession>W4L8W0</accession>
<dbReference type="SUPFAM" id="SSF51679">
    <property type="entry name" value="Bacterial luciferase-like"/>
    <property type="match status" value="1"/>
</dbReference>
<feature type="region of interest" description="Disordered" evidence="1">
    <location>
        <begin position="204"/>
        <end position="224"/>
    </location>
</feature>
<protein>
    <recommendedName>
        <fullName evidence="4">Luciferase-like domain-containing protein</fullName>
    </recommendedName>
</protein>
<dbReference type="HOGENOM" id="CLU_1232091_0_0_7"/>
<dbReference type="AlphaFoldDB" id="W4L8W0"/>
<gene>
    <name evidence="2" type="ORF">ETSY2_49775</name>
</gene>
<evidence type="ECO:0000313" key="3">
    <source>
        <dbReference type="Proteomes" id="UP000019140"/>
    </source>
</evidence>
<evidence type="ECO:0008006" key="4">
    <source>
        <dbReference type="Google" id="ProtNLM"/>
    </source>
</evidence>
<name>W4L8W0_9BACT</name>